<evidence type="ECO:0000313" key="2">
    <source>
        <dbReference type="EMBL" id="PGH34260.1"/>
    </source>
</evidence>
<dbReference type="Proteomes" id="UP000226031">
    <property type="component" value="Unassembled WGS sequence"/>
</dbReference>
<dbReference type="AlphaFoldDB" id="A0A2B7ZLR7"/>
<reference evidence="2 3" key="1">
    <citation type="submission" date="2017-10" db="EMBL/GenBank/DDBJ databases">
        <title>Comparative genomics in systemic dimorphic fungi from Ajellomycetaceae.</title>
        <authorList>
            <person name="Munoz J.F."/>
            <person name="Mcewen J.G."/>
            <person name="Clay O.K."/>
            <person name="Cuomo C.A."/>
        </authorList>
    </citation>
    <scope>NUCLEOTIDE SEQUENCE [LARGE SCALE GENOMIC DNA]</scope>
    <source>
        <strain evidence="2 3">UAMH4076</strain>
    </source>
</reference>
<feature type="region of interest" description="Disordered" evidence="1">
    <location>
        <begin position="41"/>
        <end position="77"/>
    </location>
</feature>
<protein>
    <submittedName>
        <fullName evidence="2">Uncharacterized protein</fullName>
    </submittedName>
</protein>
<gene>
    <name evidence="2" type="ORF">GX50_02937</name>
</gene>
<dbReference type="VEuPathDB" id="FungiDB:EMCG_07145"/>
<name>A0A2B7ZLR7_9EURO</name>
<comment type="caution">
    <text evidence="2">The sequence shown here is derived from an EMBL/GenBank/DDBJ whole genome shotgun (WGS) entry which is preliminary data.</text>
</comment>
<sequence>MASQASKFTELLDSDKLQGHTFSAADVQLEDILAAEAAQAAATSRTSTVSRSRSTTSTSSSSSSSSSLGSRMKLASQTKLALRRIAFPSR</sequence>
<keyword evidence="3" id="KW-1185">Reference proteome</keyword>
<organism evidence="2 3">
    <name type="scientific">[Emmonsia] crescens</name>
    <dbReference type="NCBI Taxonomy" id="73230"/>
    <lineage>
        <taxon>Eukaryota</taxon>
        <taxon>Fungi</taxon>
        <taxon>Dikarya</taxon>
        <taxon>Ascomycota</taxon>
        <taxon>Pezizomycotina</taxon>
        <taxon>Eurotiomycetes</taxon>
        <taxon>Eurotiomycetidae</taxon>
        <taxon>Onygenales</taxon>
        <taxon>Ajellomycetaceae</taxon>
        <taxon>Emergomyces</taxon>
    </lineage>
</organism>
<dbReference type="EMBL" id="PDND01000044">
    <property type="protein sequence ID" value="PGH34260.1"/>
    <property type="molecule type" value="Genomic_DNA"/>
</dbReference>
<evidence type="ECO:0000313" key="3">
    <source>
        <dbReference type="Proteomes" id="UP000226031"/>
    </source>
</evidence>
<accession>A0A2B7ZLR7</accession>
<proteinExistence type="predicted"/>
<evidence type="ECO:0000256" key="1">
    <source>
        <dbReference type="SAM" id="MobiDB-lite"/>
    </source>
</evidence>
<feature type="compositionally biased region" description="Low complexity" evidence="1">
    <location>
        <begin position="41"/>
        <end position="67"/>
    </location>
</feature>